<organism evidence="4 5">
    <name type="scientific">Psychrosphaera aquimarina</name>
    <dbReference type="NCBI Taxonomy" id="2044854"/>
    <lineage>
        <taxon>Bacteria</taxon>
        <taxon>Pseudomonadati</taxon>
        <taxon>Pseudomonadota</taxon>
        <taxon>Gammaproteobacteria</taxon>
        <taxon>Alteromonadales</taxon>
        <taxon>Pseudoalteromonadaceae</taxon>
        <taxon>Psychrosphaera</taxon>
    </lineage>
</organism>
<dbReference type="InterPro" id="IPR033954">
    <property type="entry name" value="DiS-bond_Isoase_DsbC/G"/>
</dbReference>
<proteinExistence type="inferred from homology"/>
<protein>
    <recommendedName>
        <fullName evidence="1">Thiol:disulfide interchange protein</fullName>
    </recommendedName>
</protein>
<dbReference type="Pfam" id="PF13098">
    <property type="entry name" value="Thioredoxin_2"/>
    <property type="match status" value="1"/>
</dbReference>
<evidence type="ECO:0000259" key="3">
    <source>
        <dbReference type="Pfam" id="PF13098"/>
    </source>
</evidence>
<feature type="chain" id="PRO_5045013857" description="Thiol:disulfide interchange protein" evidence="1">
    <location>
        <begin position="24"/>
        <end position="236"/>
    </location>
</feature>
<dbReference type="GO" id="GO:0003756">
    <property type="term" value="F:protein disulfide isomerase activity"/>
    <property type="evidence" value="ECO:0007669"/>
    <property type="project" value="UniProtKB-EC"/>
</dbReference>
<dbReference type="Pfam" id="PF10411">
    <property type="entry name" value="DsbC_N"/>
    <property type="match status" value="1"/>
</dbReference>
<name>A0ABU3R2P1_9GAMM</name>
<dbReference type="InterPro" id="IPR051470">
    <property type="entry name" value="Thiol:disulfide_interchange"/>
</dbReference>
<feature type="domain" description="Disulphide bond isomerase DsbC/G N-terminal" evidence="2">
    <location>
        <begin position="22"/>
        <end position="88"/>
    </location>
</feature>
<dbReference type="CDD" id="cd03020">
    <property type="entry name" value="DsbA_DsbC_DsbG"/>
    <property type="match status" value="1"/>
</dbReference>
<keyword evidence="1" id="KW-0732">Signal</keyword>
<dbReference type="InterPro" id="IPR012336">
    <property type="entry name" value="Thioredoxin-like_fold"/>
</dbReference>
<dbReference type="PANTHER" id="PTHR35272">
    <property type="entry name" value="THIOL:DISULFIDE INTERCHANGE PROTEIN DSBC-RELATED"/>
    <property type="match status" value="1"/>
</dbReference>
<comment type="caution">
    <text evidence="4">The sequence shown here is derived from an EMBL/GenBank/DDBJ whole genome shotgun (WGS) entry which is preliminary data.</text>
</comment>
<reference evidence="4 5" key="1">
    <citation type="submission" date="2023-10" db="EMBL/GenBank/DDBJ databases">
        <title>Psychrosphaera aquimaarina strain SW33 isolated from seawater.</title>
        <authorList>
            <person name="Bayburt H."/>
            <person name="Kim J.M."/>
            <person name="Choi B.J."/>
            <person name="Jeon C.O."/>
        </authorList>
    </citation>
    <scope>NUCLEOTIDE SEQUENCE [LARGE SCALE GENOMIC DNA]</scope>
    <source>
        <strain evidence="4 5">KCTC 52743</strain>
    </source>
</reference>
<dbReference type="PROSITE" id="PS00194">
    <property type="entry name" value="THIOREDOXIN_1"/>
    <property type="match status" value="1"/>
</dbReference>
<dbReference type="RefSeq" id="WP_216056236.1">
    <property type="nucleotide sequence ID" value="NZ_JAWCUA010000010.1"/>
</dbReference>
<dbReference type="PANTHER" id="PTHR35272:SF3">
    <property type="entry name" value="THIOL:DISULFIDE INTERCHANGE PROTEIN DSBC"/>
    <property type="match status" value="1"/>
</dbReference>
<accession>A0ABU3R2P1</accession>
<evidence type="ECO:0000256" key="1">
    <source>
        <dbReference type="RuleBase" id="RU364038"/>
    </source>
</evidence>
<keyword evidence="5" id="KW-1185">Reference proteome</keyword>
<keyword evidence="1" id="KW-0676">Redox-active center</keyword>
<dbReference type="InterPro" id="IPR017937">
    <property type="entry name" value="Thioredoxin_CS"/>
</dbReference>
<comment type="function">
    <text evidence="1">Required for disulfide bond formation in some periplasmic proteins. Acts by transferring its disulfide bond to other proteins and is reduced in the process.</text>
</comment>
<feature type="signal peptide" evidence="1">
    <location>
        <begin position="1"/>
        <end position="23"/>
    </location>
</feature>
<feature type="domain" description="Thioredoxin-like fold" evidence="3">
    <location>
        <begin position="111"/>
        <end position="234"/>
    </location>
</feature>
<gene>
    <name evidence="4" type="primary">dsbC</name>
    <name evidence="4" type="ORF">RT723_13210</name>
</gene>
<comment type="subcellular location">
    <subcellularLocation>
        <location evidence="1">Periplasm</location>
    </subcellularLocation>
</comment>
<dbReference type="EMBL" id="JAWCUA010000010">
    <property type="protein sequence ID" value="MDU0113940.1"/>
    <property type="molecule type" value="Genomic_DNA"/>
</dbReference>
<evidence type="ECO:0000313" key="5">
    <source>
        <dbReference type="Proteomes" id="UP001257914"/>
    </source>
</evidence>
<evidence type="ECO:0000313" key="4">
    <source>
        <dbReference type="EMBL" id="MDU0113940.1"/>
    </source>
</evidence>
<dbReference type="Proteomes" id="UP001257914">
    <property type="component" value="Unassembled WGS sequence"/>
</dbReference>
<dbReference type="NCBIfam" id="NF008129">
    <property type="entry name" value="PRK10877.1"/>
    <property type="match status" value="1"/>
</dbReference>
<evidence type="ECO:0000259" key="2">
    <source>
        <dbReference type="Pfam" id="PF10411"/>
    </source>
</evidence>
<keyword evidence="1" id="KW-0574">Periplasm</keyword>
<comment type="similarity">
    <text evidence="1">Belongs to the thioredoxin family. DsbC subfamily.</text>
</comment>
<dbReference type="InterPro" id="IPR018950">
    <property type="entry name" value="DiS-bond_isomerase_DsbC/G_N"/>
</dbReference>
<sequence length="236" mass="25518">MKKLITFLSAASILLASSSAFSAADSNAAIKSKLLNLGLEASKIIDSPMPGLKEVTTNRGIFYTSADGQFFIAGRLFDINNGMKNLTENAMNELRINGVESFKDSMIVYPAKNEKYKITVFTDTTCGYCRKLHGQMSEYNDLGITVQYLAFPRGGLNSRSFYDIQSVWCADDQQKAMTASKNGESVKPANCSAPISAHYELGQAAGVNGTPAIVLDDGTMIPGYKPPSDLIQLLAQ</sequence>
<keyword evidence="4" id="KW-0413">Isomerase</keyword>